<comment type="caution">
    <text evidence="2">The sequence shown here is derived from an EMBL/GenBank/DDBJ whole genome shotgun (WGS) entry which is preliminary data.</text>
</comment>
<reference evidence="2" key="1">
    <citation type="submission" date="2021-02" db="EMBL/GenBank/DDBJ databases">
        <authorList>
            <person name="Nowell W R."/>
        </authorList>
    </citation>
    <scope>NUCLEOTIDE SEQUENCE</scope>
</reference>
<organism evidence="2 3">
    <name type="scientific">Rotaria sordida</name>
    <dbReference type="NCBI Taxonomy" id="392033"/>
    <lineage>
        <taxon>Eukaryota</taxon>
        <taxon>Metazoa</taxon>
        <taxon>Spiralia</taxon>
        <taxon>Gnathifera</taxon>
        <taxon>Rotifera</taxon>
        <taxon>Eurotatoria</taxon>
        <taxon>Bdelloidea</taxon>
        <taxon>Philodinida</taxon>
        <taxon>Philodinidae</taxon>
        <taxon>Rotaria</taxon>
    </lineage>
</organism>
<dbReference type="PANTHER" id="PTHR12341">
    <property type="entry name" value="5'-&gt;3' EXORIBONUCLEASE"/>
    <property type="match status" value="1"/>
</dbReference>
<dbReference type="InterPro" id="IPR004859">
    <property type="entry name" value="Xrn1_N"/>
</dbReference>
<dbReference type="AlphaFoldDB" id="A0A814KYJ9"/>
<feature type="domain" description="Xrn1 N-terminal" evidence="1">
    <location>
        <begin position="1"/>
        <end position="97"/>
    </location>
</feature>
<evidence type="ECO:0000313" key="3">
    <source>
        <dbReference type="Proteomes" id="UP000663889"/>
    </source>
</evidence>
<dbReference type="EMBL" id="CAJNOU010000652">
    <property type="protein sequence ID" value="CAF1057065.1"/>
    <property type="molecule type" value="Genomic_DNA"/>
</dbReference>
<dbReference type="GO" id="GO:0005634">
    <property type="term" value="C:nucleus"/>
    <property type="evidence" value="ECO:0007669"/>
    <property type="project" value="TreeGrafter"/>
</dbReference>
<dbReference type="InterPro" id="IPR027073">
    <property type="entry name" value="5_3_exoribonuclease"/>
</dbReference>
<dbReference type="GO" id="GO:0000956">
    <property type="term" value="P:nuclear-transcribed mRNA catabolic process"/>
    <property type="evidence" value="ECO:0007669"/>
    <property type="project" value="TreeGrafter"/>
</dbReference>
<evidence type="ECO:0000313" key="2">
    <source>
        <dbReference type="EMBL" id="CAF1057065.1"/>
    </source>
</evidence>
<protein>
    <recommendedName>
        <fullName evidence="1">Xrn1 N-terminal domain-containing protein</fullName>
    </recommendedName>
</protein>
<dbReference type="GO" id="GO:0004534">
    <property type="term" value="F:5'-3' RNA exonuclease activity"/>
    <property type="evidence" value="ECO:0007669"/>
    <property type="project" value="TreeGrafter"/>
</dbReference>
<accession>A0A814KYJ9</accession>
<dbReference type="Gene3D" id="3.40.50.12390">
    <property type="match status" value="1"/>
</dbReference>
<evidence type="ECO:0000259" key="1">
    <source>
        <dbReference type="Pfam" id="PF03159"/>
    </source>
</evidence>
<dbReference type="PANTHER" id="PTHR12341:SF41">
    <property type="entry name" value="5'-3' EXORIBONUCLEASE 2"/>
    <property type="match status" value="1"/>
</dbReference>
<dbReference type="Proteomes" id="UP000663889">
    <property type="component" value="Unassembled WGS sequence"/>
</dbReference>
<gene>
    <name evidence="2" type="ORF">SEV965_LOCUS13648</name>
</gene>
<name>A0A814KYJ9_9BILA</name>
<dbReference type="GO" id="GO:0003723">
    <property type="term" value="F:RNA binding"/>
    <property type="evidence" value="ECO:0007669"/>
    <property type="project" value="TreeGrafter"/>
</dbReference>
<sequence>MGIPGFFKWLTNKDNYPNIKRFCIEDEPSYDEHGVYQPLDETKKNPNNIEFDNLYLDMNEIIYSAVRSNNGSEIKTEDEIILLIFNYIDRIFSIVHGVSVIANDV</sequence>
<dbReference type="Pfam" id="PF03159">
    <property type="entry name" value="XRN_N"/>
    <property type="match status" value="1"/>
</dbReference>
<proteinExistence type="predicted"/>